<dbReference type="PANTHER" id="PTHR10996:SF257">
    <property type="entry name" value="GLYOXYLATE REDUCTASE 1"/>
    <property type="match status" value="1"/>
</dbReference>
<dbReference type="EMBL" id="MVBO01000008">
    <property type="protein sequence ID" value="OZJ05985.1"/>
    <property type="molecule type" value="Genomic_DNA"/>
</dbReference>
<dbReference type="PROSITE" id="PS00670">
    <property type="entry name" value="D_2_HYDROXYACID_DH_2"/>
    <property type="match status" value="1"/>
</dbReference>
<dbReference type="PROSITE" id="PS00671">
    <property type="entry name" value="D_2_HYDROXYACID_DH_3"/>
    <property type="match status" value="1"/>
</dbReference>
<dbReference type="Gene3D" id="3.40.50.720">
    <property type="entry name" value="NAD(P)-binding Rossmann-like Domain"/>
    <property type="match status" value="2"/>
</dbReference>
<dbReference type="Pfam" id="PF00389">
    <property type="entry name" value="2-Hacid_dh"/>
    <property type="match status" value="1"/>
</dbReference>
<evidence type="ECO:0000259" key="4">
    <source>
        <dbReference type="Pfam" id="PF00389"/>
    </source>
</evidence>
<dbReference type="GO" id="GO:0016618">
    <property type="term" value="F:hydroxypyruvate reductase [NAD(P)H] activity"/>
    <property type="evidence" value="ECO:0007669"/>
    <property type="project" value="TreeGrafter"/>
</dbReference>
<dbReference type="CDD" id="cd12168">
    <property type="entry name" value="Mand_dh_like"/>
    <property type="match status" value="1"/>
</dbReference>
<dbReference type="AlphaFoldDB" id="A0A261Y5U1"/>
<dbReference type="SUPFAM" id="SSF52283">
    <property type="entry name" value="Formate/glycerate dehydrogenase catalytic domain-like"/>
    <property type="match status" value="1"/>
</dbReference>
<comment type="similarity">
    <text evidence="1 3">Belongs to the D-isomer specific 2-hydroxyacid dehydrogenase family.</text>
</comment>
<dbReference type="GO" id="GO:0030267">
    <property type="term" value="F:glyoxylate reductase (NADPH) activity"/>
    <property type="evidence" value="ECO:0007669"/>
    <property type="project" value="TreeGrafter"/>
</dbReference>
<evidence type="ECO:0000256" key="3">
    <source>
        <dbReference type="RuleBase" id="RU003719"/>
    </source>
</evidence>
<dbReference type="InterPro" id="IPR029752">
    <property type="entry name" value="D-isomer_DH_CS1"/>
</dbReference>
<feature type="domain" description="D-isomer specific 2-hydroxyacid dehydrogenase catalytic" evidence="4">
    <location>
        <begin position="17"/>
        <end position="314"/>
    </location>
</feature>
<dbReference type="GO" id="GO:0005829">
    <property type="term" value="C:cytosol"/>
    <property type="evidence" value="ECO:0007669"/>
    <property type="project" value="TreeGrafter"/>
</dbReference>
<dbReference type="InterPro" id="IPR029753">
    <property type="entry name" value="D-isomer_DH_CS"/>
</dbReference>
<evidence type="ECO:0000313" key="7">
    <source>
        <dbReference type="Proteomes" id="UP000242875"/>
    </source>
</evidence>
<dbReference type="PROSITE" id="PS00065">
    <property type="entry name" value="D_2_HYDROXYACID_DH_1"/>
    <property type="match status" value="1"/>
</dbReference>
<organism evidence="6 7">
    <name type="scientific">Bifiguratus adelaidae</name>
    <dbReference type="NCBI Taxonomy" id="1938954"/>
    <lineage>
        <taxon>Eukaryota</taxon>
        <taxon>Fungi</taxon>
        <taxon>Fungi incertae sedis</taxon>
        <taxon>Mucoromycota</taxon>
        <taxon>Mucoromycotina</taxon>
        <taxon>Endogonomycetes</taxon>
        <taxon>Endogonales</taxon>
        <taxon>Endogonales incertae sedis</taxon>
        <taxon>Bifiguratus</taxon>
    </lineage>
</organism>
<dbReference type="InterPro" id="IPR050223">
    <property type="entry name" value="D-isomer_2-hydroxyacid_DH"/>
</dbReference>
<dbReference type="InterPro" id="IPR006139">
    <property type="entry name" value="D-isomer_2_OHA_DH_cat_dom"/>
</dbReference>
<keyword evidence="7" id="KW-1185">Reference proteome</keyword>
<dbReference type="InterPro" id="IPR006140">
    <property type="entry name" value="D-isomer_DH_NAD-bd"/>
</dbReference>
<protein>
    <submittedName>
        <fullName evidence="6">Uncharacterized protein</fullName>
    </submittedName>
</protein>
<evidence type="ECO:0000313" key="6">
    <source>
        <dbReference type="EMBL" id="OZJ05985.1"/>
    </source>
</evidence>
<dbReference type="Proteomes" id="UP000242875">
    <property type="component" value="Unassembled WGS sequence"/>
</dbReference>
<keyword evidence="2 3" id="KW-0560">Oxidoreductase</keyword>
<dbReference type="GO" id="GO:0051287">
    <property type="term" value="F:NAD binding"/>
    <property type="evidence" value="ECO:0007669"/>
    <property type="project" value="InterPro"/>
</dbReference>
<dbReference type="PANTHER" id="PTHR10996">
    <property type="entry name" value="2-HYDROXYACID DEHYDROGENASE-RELATED"/>
    <property type="match status" value="1"/>
</dbReference>
<dbReference type="Pfam" id="PF02826">
    <property type="entry name" value="2-Hacid_dh_C"/>
    <property type="match status" value="1"/>
</dbReference>
<name>A0A261Y5U1_9FUNG</name>
<feature type="domain" description="D-isomer specific 2-hydroxyacid dehydrogenase NAD-binding" evidence="5">
    <location>
        <begin position="120"/>
        <end position="282"/>
    </location>
</feature>
<evidence type="ECO:0000256" key="2">
    <source>
        <dbReference type="ARBA" id="ARBA00023002"/>
    </source>
</evidence>
<accession>A0A261Y5U1</accession>
<evidence type="ECO:0000259" key="5">
    <source>
        <dbReference type="Pfam" id="PF02826"/>
    </source>
</evidence>
<proteinExistence type="inferred from homology"/>
<comment type="caution">
    <text evidence="6">The sequence shown here is derived from an EMBL/GenBank/DDBJ whole genome shotgun (WGS) entry which is preliminary data.</text>
</comment>
<dbReference type="SUPFAM" id="SSF51735">
    <property type="entry name" value="NAD(P)-binding Rossmann-fold domains"/>
    <property type="match status" value="1"/>
</dbReference>
<dbReference type="OrthoDB" id="298012at2759"/>
<reference evidence="6 7" key="1">
    <citation type="journal article" date="2017" name="Mycologia">
        <title>Bifiguratus adelaidae, gen. et sp. nov., a new member of Mucoromycotina in endophytic and soil-dwelling habitats.</title>
        <authorList>
            <person name="Torres-Cruz T.J."/>
            <person name="Billingsley Tobias T.L."/>
            <person name="Almatruk M."/>
            <person name="Hesse C."/>
            <person name="Kuske C.R."/>
            <person name="Desiro A."/>
            <person name="Benucci G.M."/>
            <person name="Bonito G."/>
            <person name="Stajich J.E."/>
            <person name="Dunlap C."/>
            <person name="Arnold A.E."/>
            <person name="Porras-Alfaro A."/>
        </authorList>
    </citation>
    <scope>NUCLEOTIDE SEQUENCE [LARGE SCALE GENOMIC DNA]</scope>
    <source>
        <strain evidence="6 7">AZ0501</strain>
    </source>
</reference>
<gene>
    <name evidence="6" type="ORF">BZG36_01230</name>
</gene>
<dbReference type="InterPro" id="IPR036291">
    <property type="entry name" value="NAD(P)-bd_dom_sf"/>
</dbReference>
<sequence length="326" mass="36053">MSKPRVLICGSLRFAYADLAKLQEKYEIEHMTSKSREEFFEDCKGKYEGISVIYRHPDSQRHTGPFNKELIDHLPKSLKFVCLNGAGYDAIDVNAAAERGIYMSNTPGAVDAGTADITVILLLMACRNIRQSMDALRDGRWNNGVSMGRNPEGKVLGILGMGGIGKAVAERLAGFGMTIQYHNRKRVDPEVEKQYNVNYVDFDTLLTTSDIISLNLPLNKNTRHIISTKEFAKMKDGVIIINTARGAVIDETALVKAMEAGKEPKIHPGLLQHPQAILLPHIGTNTKESQLDMEQLTLSNVDACLSSGNLITPVAEHKKFFPSSRL</sequence>
<evidence type="ECO:0000256" key="1">
    <source>
        <dbReference type="ARBA" id="ARBA00005854"/>
    </source>
</evidence>